<comment type="caution">
    <text evidence="2">The sequence shown here is derived from an EMBL/GenBank/DDBJ whole genome shotgun (WGS) entry which is preliminary data.</text>
</comment>
<dbReference type="SUPFAM" id="SSF47413">
    <property type="entry name" value="lambda repressor-like DNA-binding domains"/>
    <property type="match status" value="1"/>
</dbReference>
<name>A0A841TUY2_9BACL</name>
<gene>
    <name evidence="2" type="ORF">H7B90_13075</name>
</gene>
<dbReference type="PROSITE" id="PS50943">
    <property type="entry name" value="HTH_CROC1"/>
    <property type="match status" value="1"/>
</dbReference>
<feature type="domain" description="HTH cro/C1-type" evidence="1">
    <location>
        <begin position="5"/>
        <end position="59"/>
    </location>
</feature>
<reference evidence="2 3" key="1">
    <citation type="submission" date="2020-08" db="EMBL/GenBank/DDBJ databases">
        <title>Cohnella phylogeny.</title>
        <authorList>
            <person name="Dunlap C."/>
        </authorList>
    </citation>
    <scope>NUCLEOTIDE SEQUENCE [LARGE SCALE GENOMIC DNA]</scope>
    <source>
        <strain evidence="2 3">DSM 25239</strain>
    </source>
</reference>
<evidence type="ECO:0000313" key="2">
    <source>
        <dbReference type="EMBL" id="MBB6692337.1"/>
    </source>
</evidence>
<proteinExistence type="predicted"/>
<protein>
    <submittedName>
        <fullName evidence="2">Helix-turn-helix transcriptional regulator</fullName>
    </submittedName>
</protein>
<dbReference type="Proteomes" id="UP000553776">
    <property type="component" value="Unassembled WGS sequence"/>
</dbReference>
<dbReference type="Pfam" id="PF01381">
    <property type="entry name" value="HTH_3"/>
    <property type="match status" value="1"/>
</dbReference>
<dbReference type="CDD" id="cd00093">
    <property type="entry name" value="HTH_XRE"/>
    <property type="match status" value="1"/>
</dbReference>
<keyword evidence="3" id="KW-1185">Reference proteome</keyword>
<dbReference type="AlphaFoldDB" id="A0A841TUY2"/>
<evidence type="ECO:0000313" key="3">
    <source>
        <dbReference type="Proteomes" id="UP000553776"/>
    </source>
</evidence>
<organism evidence="2 3">
    <name type="scientific">Cohnella xylanilytica</name>
    <dbReference type="NCBI Taxonomy" id="557555"/>
    <lineage>
        <taxon>Bacteria</taxon>
        <taxon>Bacillati</taxon>
        <taxon>Bacillota</taxon>
        <taxon>Bacilli</taxon>
        <taxon>Bacillales</taxon>
        <taxon>Paenibacillaceae</taxon>
        <taxon>Cohnella</taxon>
    </lineage>
</organism>
<dbReference type="Gene3D" id="1.10.260.40">
    <property type="entry name" value="lambda repressor-like DNA-binding domains"/>
    <property type="match status" value="1"/>
</dbReference>
<dbReference type="InterPro" id="IPR001387">
    <property type="entry name" value="Cro/C1-type_HTH"/>
</dbReference>
<sequence length="77" mass="8908">MKLTLRMIRENAGKTEQQAAKEAGIDVKTLRRWEKNNRSASLSLFVKLLKVYRVSVSQVYIGSEEEALAEWRKVINQ</sequence>
<dbReference type="SMART" id="SM00530">
    <property type="entry name" value="HTH_XRE"/>
    <property type="match status" value="1"/>
</dbReference>
<dbReference type="GO" id="GO:0003677">
    <property type="term" value="F:DNA binding"/>
    <property type="evidence" value="ECO:0007669"/>
    <property type="project" value="InterPro"/>
</dbReference>
<dbReference type="RefSeq" id="WP_185136329.1">
    <property type="nucleotide sequence ID" value="NZ_JACJVR010000052.1"/>
</dbReference>
<dbReference type="InterPro" id="IPR010982">
    <property type="entry name" value="Lambda_DNA-bd_dom_sf"/>
</dbReference>
<accession>A0A841TUY2</accession>
<dbReference type="EMBL" id="JACJVR010000052">
    <property type="protein sequence ID" value="MBB6692337.1"/>
    <property type="molecule type" value="Genomic_DNA"/>
</dbReference>
<evidence type="ECO:0000259" key="1">
    <source>
        <dbReference type="PROSITE" id="PS50943"/>
    </source>
</evidence>